<evidence type="ECO:0000313" key="3">
    <source>
        <dbReference type="Proteomes" id="UP000828390"/>
    </source>
</evidence>
<reference evidence="2" key="2">
    <citation type="submission" date="2020-11" db="EMBL/GenBank/DDBJ databases">
        <authorList>
            <person name="McCartney M.A."/>
            <person name="Auch B."/>
            <person name="Kono T."/>
            <person name="Mallez S."/>
            <person name="Becker A."/>
            <person name="Gohl D.M."/>
            <person name="Silverstein K.A.T."/>
            <person name="Koren S."/>
            <person name="Bechman K.B."/>
            <person name="Herman A."/>
            <person name="Abrahante J.E."/>
            <person name="Garbe J."/>
        </authorList>
    </citation>
    <scope>NUCLEOTIDE SEQUENCE</scope>
    <source>
        <strain evidence="2">Duluth1</strain>
        <tissue evidence="2">Whole animal</tissue>
    </source>
</reference>
<dbReference type="AlphaFoldDB" id="A0A9D4K422"/>
<dbReference type="EMBL" id="JAIWYP010000004">
    <property type="protein sequence ID" value="KAH3832579.1"/>
    <property type="molecule type" value="Genomic_DNA"/>
</dbReference>
<feature type="compositionally biased region" description="Basic and acidic residues" evidence="1">
    <location>
        <begin position="22"/>
        <end position="47"/>
    </location>
</feature>
<organism evidence="2 3">
    <name type="scientific">Dreissena polymorpha</name>
    <name type="common">Zebra mussel</name>
    <name type="synonym">Mytilus polymorpha</name>
    <dbReference type="NCBI Taxonomy" id="45954"/>
    <lineage>
        <taxon>Eukaryota</taxon>
        <taxon>Metazoa</taxon>
        <taxon>Spiralia</taxon>
        <taxon>Lophotrochozoa</taxon>
        <taxon>Mollusca</taxon>
        <taxon>Bivalvia</taxon>
        <taxon>Autobranchia</taxon>
        <taxon>Heteroconchia</taxon>
        <taxon>Euheterodonta</taxon>
        <taxon>Imparidentia</taxon>
        <taxon>Neoheterodontei</taxon>
        <taxon>Myida</taxon>
        <taxon>Dreissenoidea</taxon>
        <taxon>Dreissenidae</taxon>
        <taxon>Dreissena</taxon>
    </lineage>
</organism>
<dbReference type="Proteomes" id="UP000828390">
    <property type="component" value="Unassembled WGS sequence"/>
</dbReference>
<sequence length="86" mass="10415">MHRDLSEFKFKVPSLIRGSENIQKRPEEQTVKRTEDHDPTQRMEKRPASVFSWKRLLKFRNLKQNNKNQLNKKIKLSAREKLNKLK</sequence>
<feature type="region of interest" description="Disordered" evidence="1">
    <location>
        <begin position="17"/>
        <end position="47"/>
    </location>
</feature>
<evidence type="ECO:0000256" key="1">
    <source>
        <dbReference type="SAM" id="MobiDB-lite"/>
    </source>
</evidence>
<proteinExistence type="predicted"/>
<comment type="caution">
    <text evidence="2">The sequence shown here is derived from an EMBL/GenBank/DDBJ whole genome shotgun (WGS) entry which is preliminary data.</text>
</comment>
<gene>
    <name evidence="2" type="ORF">DPMN_105871</name>
</gene>
<protein>
    <submittedName>
        <fullName evidence="2">Uncharacterized protein</fullName>
    </submittedName>
</protein>
<evidence type="ECO:0000313" key="2">
    <source>
        <dbReference type="EMBL" id="KAH3832579.1"/>
    </source>
</evidence>
<keyword evidence="3" id="KW-1185">Reference proteome</keyword>
<accession>A0A9D4K422</accession>
<reference evidence="2" key="1">
    <citation type="journal article" date="2019" name="bioRxiv">
        <title>The Genome of the Zebra Mussel, Dreissena polymorpha: A Resource for Invasive Species Research.</title>
        <authorList>
            <person name="McCartney M.A."/>
            <person name="Auch B."/>
            <person name="Kono T."/>
            <person name="Mallez S."/>
            <person name="Zhang Y."/>
            <person name="Obille A."/>
            <person name="Becker A."/>
            <person name="Abrahante J.E."/>
            <person name="Garbe J."/>
            <person name="Badalamenti J.P."/>
            <person name="Herman A."/>
            <person name="Mangelson H."/>
            <person name="Liachko I."/>
            <person name="Sullivan S."/>
            <person name="Sone E.D."/>
            <person name="Koren S."/>
            <person name="Silverstein K.A.T."/>
            <person name="Beckman K.B."/>
            <person name="Gohl D.M."/>
        </authorList>
    </citation>
    <scope>NUCLEOTIDE SEQUENCE</scope>
    <source>
        <strain evidence="2">Duluth1</strain>
        <tissue evidence="2">Whole animal</tissue>
    </source>
</reference>
<name>A0A9D4K422_DREPO</name>